<proteinExistence type="inferred from homology"/>
<keyword evidence="6" id="KW-0456">Lyase</keyword>
<evidence type="ECO:0000256" key="1">
    <source>
        <dbReference type="ARBA" id="ARBA00000441"/>
    </source>
</evidence>
<protein>
    <recommendedName>
        <fullName evidence="4">fructose-bisphosphate aldolase</fullName>
        <ecNumber evidence="4">4.1.2.13</ecNumber>
    </recommendedName>
</protein>
<comment type="similarity">
    <text evidence="3">Belongs to the class I fructose-bisphosphate aldolase family.</text>
</comment>
<dbReference type="PANTHER" id="PTHR11627">
    <property type="entry name" value="FRUCTOSE-BISPHOSPHATE ALDOLASE"/>
    <property type="match status" value="1"/>
</dbReference>
<dbReference type="Pfam" id="PF00274">
    <property type="entry name" value="Glycolytic"/>
    <property type="match status" value="1"/>
</dbReference>
<dbReference type="NCBIfam" id="NF033379">
    <property type="entry name" value="FrucBisAld_I"/>
    <property type="match status" value="1"/>
</dbReference>
<gene>
    <name evidence="7" type="ORF">BQ4739_LOCUS4900</name>
</gene>
<evidence type="ECO:0000256" key="6">
    <source>
        <dbReference type="ARBA" id="ARBA00023239"/>
    </source>
</evidence>
<comment type="catalytic activity">
    <reaction evidence="1">
        <text>beta-D-fructose 1,6-bisphosphate = D-glyceraldehyde 3-phosphate + dihydroxyacetone phosphate</text>
        <dbReference type="Rhea" id="RHEA:14729"/>
        <dbReference type="ChEBI" id="CHEBI:32966"/>
        <dbReference type="ChEBI" id="CHEBI:57642"/>
        <dbReference type="ChEBI" id="CHEBI:59776"/>
        <dbReference type="EC" id="4.1.2.13"/>
    </reaction>
</comment>
<comment type="pathway">
    <text evidence="2">Carbohydrate degradation; glycolysis; D-glyceraldehyde 3-phosphate and glycerone phosphate from D-glucose: step 4/4.</text>
</comment>
<dbReference type="EC" id="4.1.2.13" evidence="4"/>
<keyword evidence="8" id="KW-1185">Reference proteome</keyword>
<organism evidence="7 8">
    <name type="scientific">Tetradesmus obliquus</name>
    <name type="common">Green alga</name>
    <name type="synonym">Acutodesmus obliquus</name>
    <dbReference type="NCBI Taxonomy" id="3088"/>
    <lineage>
        <taxon>Eukaryota</taxon>
        <taxon>Viridiplantae</taxon>
        <taxon>Chlorophyta</taxon>
        <taxon>core chlorophytes</taxon>
        <taxon>Chlorophyceae</taxon>
        <taxon>CS clade</taxon>
        <taxon>Sphaeropleales</taxon>
        <taxon>Scenedesmaceae</taxon>
        <taxon>Tetradesmus</taxon>
    </lineage>
</organism>
<dbReference type="AlphaFoldDB" id="A0A383VHS7"/>
<dbReference type="SUPFAM" id="SSF51569">
    <property type="entry name" value="Aldolase"/>
    <property type="match status" value="1"/>
</dbReference>
<evidence type="ECO:0000256" key="5">
    <source>
        <dbReference type="ARBA" id="ARBA00023152"/>
    </source>
</evidence>
<dbReference type="EMBL" id="FNXT01000410">
    <property type="protein sequence ID" value="SZX64389.1"/>
    <property type="molecule type" value="Genomic_DNA"/>
</dbReference>
<dbReference type="UniPathway" id="UPA00109">
    <property type="reaction ID" value="UER00183"/>
</dbReference>
<dbReference type="InterPro" id="IPR000741">
    <property type="entry name" value="FBA_I"/>
</dbReference>
<keyword evidence="5" id="KW-0324">Glycolysis</keyword>
<accession>A0A383VHS7</accession>
<dbReference type="Proteomes" id="UP000256970">
    <property type="component" value="Unassembled WGS sequence"/>
</dbReference>
<name>A0A383VHS7_TETOB</name>
<evidence type="ECO:0000256" key="2">
    <source>
        <dbReference type="ARBA" id="ARBA00004714"/>
    </source>
</evidence>
<sequence>MPIPADDASLAEVAAALAAPGKGLLASDESVGTIGKRLEKAGLVNDEETRRAYRELFYTAPIGKAGISGAIMFKETLQQAAADGTSFVDCLTRQGVMPGIKVDEGLLPFEGHDLATGETSTRGLDTLAAAAAGYRQGGARFAKWRAALRVDASRGFPSERAVELNAQQLAQYAAVCQAAGLVPIVEPEVLIDGTHSAAEFGAASERVIGATVAQLWRQGVALEGCLLKPQMVIKGADAAGGRAAPEEVAAATLTVMRRVVPAAIPGIMFLSGGQSEEEATLNLNAINVMAQQQGKAPWSLSFSYGRALQASVLKIWSADSSRAAEAKQMAVALAAANAAAVRGAYDAAGKHPSVTSDSSLREAFRGWHGPTASAPAAAAAAVAQ</sequence>
<evidence type="ECO:0000313" key="7">
    <source>
        <dbReference type="EMBL" id="SZX64389.1"/>
    </source>
</evidence>
<dbReference type="Gene3D" id="3.20.20.70">
    <property type="entry name" value="Aldolase class I"/>
    <property type="match status" value="1"/>
</dbReference>
<reference evidence="7 8" key="1">
    <citation type="submission" date="2016-10" db="EMBL/GenBank/DDBJ databases">
        <authorList>
            <person name="Cai Z."/>
        </authorList>
    </citation>
    <scope>NUCLEOTIDE SEQUENCE [LARGE SCALE GENOMIC DNA]</scope>
</reference>
<evidence type="ECO:0000313" key="8">
    <source>
        <dbReference type="Proteomes" id="UP000256970"/>
    </source>
</evidence>
<dbReference type="GO" id="GO:0004332">
    <property type="term" value="F:fructose-bisphosphate aldolase activity"/>
    <property type="evidence" value="ECO:0007669"/>
    <property type="project" value="UniProtKB-EC"/>
</dbReference>
<dbReference type="InterPro" id="IPR013785">
    <property type="entry name" value="Aldolase_TIM"/>
</dbReference>
<dbReference type="GO" id="GO:0006096">
    <property type="term" value="P:glycolytic process"/>
    <property type="evidence" value="ECO:0007669"/>
    <property type="project" value="UniProtKB-UniPathway"/>
</dbReference>
<dbReference type="STRING" id="3088.A0A383VHS7"/>
<evidence type="ECO:0000256" key="4">
    <source>
        <dbReference type="ARBA" id="ARBA00013068"/>
    </source>
</evidence>
<dbReference type="FunFam" id="3.20.20.70:FF:000140">
    <property type="entry name" value="Fructose-bisphosphate aldolase"/>
    <property type="match status" value="1"/>
</dbReference>
<evidence type="ECO:0000256" key="3">
    <source>
        <dbReference type="ARBA" id="ARBA00010387"/>
    </source>
</evidence>